<keyword evidence="3" id="KW-0347">Helicase</keyword>
<dbReference type="InterPro" id="IPR039442">
    <property type="entry name" value="Mrr-like_dom"/>
</dbReference>
<accession>A0ABP8PFZ0</accession>
<name>A0ABP8PFZ0_9MICO</name>
<dbReference type="InterPro" id="IPR053980">
    <property type="entry name" value="ISP_coupler"/>
</dbReference>
<dbReference type="Pfam" id="PF18135">
    <property type="entry name" value="Type_ISP_C"/>
    <property type="match status" value="1"/>
</dbReference>
<sequence>MTAEDLPVHVRFVPEPEDTTPFDALLTQFRALADSKRMQGNYLEELVRHFLRLEPLRADQLQDVWLWKDWPGREGRPDTGIDLVAQTKAGELLAVQVKFFAASHRMQKSDLDSFFEAVGREPFAGGIVVDTTDGAWSTNAQEALKNRTKPIRRITLDALRHSQVDWSSYDLLDPRTAPGIHERKQLRPHQHDAVGAVMNAFAEHHAERGTMVMACGTGKTFTALKIAERWTREQAGERSLILFAVPSLALLQQSLEEWSREHDPELPFRAFAVGSDSKLGRVANGDLTTVALEDLGAPATTDGATLHRLIGDDDLDVGMTVVFSTYQSIQAVSDAQRLGLPSFDLVICDEAHRTTGVTLADEDSSEFVKIHDPAVIDADHRLYMTATPRIFNADVKNKARSQDAELVSMDDVERFGAVVYRIGFGEAVERELLTDYKVLVLGVSEDQIATSFQQDMAREGHELPLSDVAKLIGCWNGMSKRQAGHLAEGFGEDIAPMRRAVAFARDIKTSKGIAQDFPLLVRSHLQNLMNDDPTDDLGVSARHVDGTMNATERGALLDWLKEDPGAGLSGAPEARVLTNARCLSEGVDVPSLDAVLFLNARKSQVDVVQAVGRVMRRAEGKRCGYIILPIAIPDGVSAEGALSDNERYKVVWQVLQALRSHDERLDAQINQMAITGKAPESIVIEHIDLTRKSSRSDTGHGIGDGDTMPDSDGSTASGSASPAPSVAVPLFGADDWKDAVYAKLVRNVGDRMYWDDWAGDISEIAQKYITLIRAHLGAEGSDRAPFEAFLTALRATVNPEIDESEAIELLAQHLVTMPIFEAMFPDDSFSRANPVSAAMQVVIDSFAENAAFAREREPLEEFYSRITDRIRKLPDFTSKQRLLVTLYDRFFTKAFPKLADRMGIVFTPVEVVDYILRSADDALRAAFGRSLGDRDVKILDPFTGTGTFLTRLLQLGIIPPENLEYKYRHDLFANEIVLLSYYIAAVNIESVFREVSATSNVERAQRDETPDSPIDTAFPGISLTDTFAMDERDNQLAGGVFPENTERLERERNSPINVIVMNPPYSVGQRSANDNNQNAKYGLDERIRETYAAKSTATNKNGLYDSYYRALRWATDRIKDRGIIAFVSNSGFVDGNTADGIRLTWAEEFSDIFVFNLRGNARTQGDVRRREAGNVFGEGSRTGVAVAILVKSPEHEGPARVHYADIGDYLSREEKLERVRDEASLRGTDYIELVPNEDGDWINQRDDRFASFTAITGADGIFELASNGVKTNRDAWCYSFSRPALETHVRRLIRNSNAVSTKTNTFDAEDPTLVNWNRALRRDAERGVTHAWDNNAVRAAVYRPFTREWVYFDRAMNDMIYRLPKLFPTPQHPNIAIITNSDSRRAAEPLITDLLPDLHVNGDTQCFARYTWEPITASDGGFNFTSFDESNEDVILDGYRRVDNITDHTLETYRIVYADDKITKDDIFYGVYGLLHHPEYRERYAADLKKMLPRIPHVTGFREYARIGRALADLHIDYESAPLFELTEVWAIDPPEDEFERYAIEKMSWTKRTEHTAIKVNAHLTLSGIPEQANAYTIGGRSPLEWILDRYRIKVDKPSGIVNDPNAWLREHDDPRYVVNLIGSLVTLSMETQRLVAELPAFEVIR</sequence>
<dbReference type="SMART" id="SM00487">
    <property type="entry name" value="DEXDc"/>
    <property type="match status" value="1"/>
</dbReference>
<dbReference type="GO" id="GO:0004386">
    <property type="term" value="F:helicase activity"/>
    <property type="evidence" value="ECO:0007669"/>
    <property type="project" value="UniProtKB-KW"/>
</dbReference>
<keyword evidence="3" id="KW-0378">Hydrolase</keyword>
<dbReference type="Pfam" id="PF04851">
    <property type="entry name" value="ResIII"/>
    <property type="match status" value="1"/>
</dbReference>
<dbReference type="RefSeq" id="WP_345187212.1">
    <property type="nucleotide sequence ID" value="NZ_BAABGP010000016.1"/>
</dbReference>
<dbReference type="PANTHER" id="PTHR47396">
    <property type="entry name" value="TYPE I RESTRICTION ENZYME ECOKI R PROTEIN"/>
    <property type="match status" value="1"/>
</dbReference>
<dbReference type="Gene3D" id="3.40.50.300">
    <property type="entry name" value="P-loop containing nucleotide triphosphate hydrolases"/>
    <property type="match status" value="2"/>
</dbReference>
<dbReference type="PROSITE" id="PS00092">
    <property type="entry name" value="N6_MTASE"/>
    <property type="match status" value="1"/>
</dbReference>
<feature type="compositionally biased region" description="Low complexity" evidence="1">
    <location>
        <begin position="710"/>
        <end position="722"/>
    </location>
</feature>
<dbReference type="InterPro" id="IPR014001">
    <property type="entry name" value="Helicase_ATP-bd"/>
</dbReference>
<dbReference type="Pfam" id="PF13156">
    <property type="entry name" value="Mrr_cat_2"/>
    <property type="match status" value="1"/>
</dbReference>
<dbReference type="PRINTS" id="PR00507">
    <property type="entry name" value="N12N6MTFRASE"/>
</dbReference>
<keyword evidence="3" id="KW-0547">Nucleotide-binding</keyword>
<reference evidence="4" key="1">
    <citation type="journal article" date="2019" name="Int. J. Syst. Evol. Microbiol.">
        <title>The Global Catalogue of Microorganisms (GCM) 10K type strain sequencing project: providing services to taxonomists for standard genome sequencing and annotation.</title>
        <authorList>
            <consortium name="The Broad Institute Genomics Platform"/>
            <consortium name="The Broad Institute Genome Sequencing Center for Infectious Disease"/>
            <person name="Wu L."/>
            <person name="Ma J."/>
        </authorList>
    </citation>
    <scope>NUCLEOTIDE SEQUENCE [LARGE SCALE GENOMIC DNA]</scope>
    <source>
        <strain evidence="4">JCM 17839</strain>
    </source>
</reference>
<dbReference type="Proteomes" id="UP001500731">
    <property type="component" value="Unassembled WGS sequence"/>
</dbReference>
<dbReference type="InterPro" id="IPR050742">
    <property type="entry name" value="Helicase_Restrict-Modif_Enz"/>
</dbReference>
<dbReference type="SUPFAM" id="SSF53335">
    <property type="entry name" value="S-adenosyl-L-methionine-dependent methyltransferases"/>
    <property type="match status" value="1"/>
</dbReference>
<dbReference type="CDD" id="cd22333">
    <property type="entry name" value="LlaBIII_nuclease-like"/>
    <property type="match status" value="1"/>
</dbReference>
<evidence type="ECO:0000313" key="3">
    <source>
        <dbReference type="EMBL" id="GAA4486854.1"/>
    </source>
</evidence>
<dbReference type="PANTHER" id="PTHR47396:SF1">
    <property type="entry name" value="ATP-DEPENDENT HELICASE IRC3-RELATED"/>
    <property type="match status" value="1"/>
</dbReference>
<dbReference type="InterPro" id="IPR041635">
    <property type="entry name" value="Type_ISP_LLaBIII_C"/>
</dbReference>
<dbReference type="InterPro" id="IPR006935">
    <property type="entry name" value="Helicase/UvrB_N"/>
</dbReference>
<proteinExistence type="predicted"/>
<dbReference type="Gene3D" id="3.40.50.150">
    <property type="entry name" value="Vaccinia Virus protein VP39"/>
    <property type="match status" value="1"/>
</dbReference>
<comment type="caution">
    <text evidence="3">The sequence shown here is derived from an EMBL/GenBank/DDBJ whole genome shotgun (WGS) entry which is preliminary data.</text>
</comment>
<dbReference type="SUPFAM" id="SSF52540">
    <property type="entry name" value="P-loop containing nucleoside triphosphate hydrolases"/>
    <property type="match status" value="1"/>
</dbReference>
<gene>
    <name evidence="3" type="ORF">GCM10023171_23660</name>
</gene>
<dbReference type="InterPro" id="IPR029063">
    <property type="entry name" value="SAM-dependent_MTases_sf"/>
</dbReference>
<organism evidence="3 4">
    <name type="scientific">Microbacterium panaciterrae</name>
    <dbReference type="NCBI Taxonomy" id="985759"/>
    <lineage>
        <taxon>Bacteria</taxon>
        <taxon>Bacillati</taxon>
        <taxon>Actinomycetota</taxon>
        <taxon>Actinomycetes</taxon>
        <taxon>Micrococcales</taxon>
        <taxon>Microbacteriaceae</taxon>
        <taxon>Microbacterium</taxon>
    </lineage>
</organism>
<dbReference type="InterPro" id="IPR002052">
    <property type="entry name" value="DNA_methylase_N6_adenine_CS"/>
</dbReference>
<evidence type="ECO:0000259" key="2">
    <source>
        <dbReference type="PROSITE" id="PS51192"/>
    </source>
</evidence>
<dbReference type="Pfam" id="PF22240">
    <property type="entry name" value="ISP_coupler"/>
    <property type="match status" value="1"/>
</dbReference>
<feature type="region of interest" description="Disordered" evidence="1">
    <location>
        <begin position="691"/>
        <end position="722"/>
    </location>
</feature>
<keyword evidence="3" id="KW-0067">ATP-binding</keyword>
<dbReference type="Pfam" id="PF00271">
    <property type="entry name" value="Helicase_C"/>
    <property type="match status" value="1"/>
</dbReference>
<dbReference type="EMBL" id="BAABGP010000016">
    <property type="protein sequence ID" value="GAA4486854.1"/>
    <property type="molecule type" value="Genomic_DNA"/>
</dbReference>
<protein>
    <submittedName>
        <fullName evidence="3">DEAD/DEAH box helicase</fullName>
    </submittedName>
</protein>
<dbReference type="SUPFAM" id="SSF52980">
    <property type="entry name" value="Restriction endonuclease-like"/>
    <property type="match status" value="1"/>
</dbReference>
<dbReference type="PROSITE" id="PS51192">
    <property type="entry name" value="HELICASE_ATP_BIND_1"/>
    <property type="match status" value="1"/>
</dbReference>
<feature type="domain" description="Helicase ATP-binding" evidence="2">
    <location>
        <begin position="200"/>
        <end position="406"/>
    </location>
</feature>
<keyword evidence="4" id="KW-1185">Reference proteome</keyword>
<dbReference type="InterPro" id="IPR011335">
    <property type="entry name" value="Restrct_endonuc-II-like"/>
</dbReference>
<dbReference type="InterPro" id="IPR027417">
    <property type="entry name" value="P-loop_NTPase"/>
</dbReference>
<evidence type="ECO:0000313" key="4">
    <source>
        <dbReference type="Proteomes" id="UP001500731"/>
    </source>
</evidence>
<evidence type="ECO:0000256" key="1">
    <source>
        <dbReference type="SAM" id="MobiDB-lite"/>
    </source>
</evidence>
<dbReference type="InterPro" id="IPR001650">
    <property type="entry name" value="Helicase_C-like"/>
</dbReference>
<dbReference type="SMART" id="SM00490">
    <property type="entry name" value="HELICc"/>
    <property type="match status" value="1"/>
</dbReference>